<evidence type="ECO:0000256" key="1">
    <source>
        <dbReference type="ARBA" id="ARBA00022729"/>
    </source>
</evidence>
<evidence type="ECO:0000259" key="5">
    <source>
        <dbReference type="SMART" id="SM00856"/>
    </source>
</evidence>
<dbReference type="OrthoDB" id="1915198at2759"/>
<feature type="domain" description="Pectinesterase inhibitor" evidence="5">
    <location>
        <begin position="17"/>
        <end position="168"/>
    </location>
</feature>
<evidence type="ECO:0000313" key="7">
    <source>
        <dbReference type="Proteomes" id="UP000623129"/>
    </source>
</evidence>
<evidence type="ECO:0000256" key="4">
    <source>
        <dbReference type="SAM" id="SignalP"/>
    </source>
</evidence>
<dbReference type="CDD" id="cd15795">
    <property type="entry name" value="PMEI-Pla_a_1_like"/>
    <property type="match status" value="1"/>
</dbReference>
<evidence type="ECO:0000313" key="6">
    <source>
        <dbReference type="EMBL" id="KAF3328755.1"/>
    </source>
</evidence>
<dbReference type="InterPro" id="IPR006501">
    <property type="entry name" value="Pectinesterase_inhib_dom"/>
</dbReference>
<dbReference type="GO" id="GO:0004857">
    <property type="term" value="F:enzyme inhibitor activity"/>
    <property type="evidence" value="ECO:0007669"/>
    <property type="project" value="InterPro"/>
</dbReference>
<dbReference type="Pfam" id="PF04043">
    <property type="entry name" value="PMEI"/>
    <property type="match status" value="1"/>
</dbReference>
<sequence>MRAFCYLLLIPLFISLSNASIVEETCKNISTSHPNIAYDFCVNSFESCEDSLVAADQRTLAIIASRLANSTAVKTEARIQELMEEEKNQPRRNRLDTCMEEYSNAIDELTTAAQALNVCRDGDAQTFLSAALDAASNCEDAFAEAEDASPLEEEDAEYGQLAAIALAIVAALRR</sequence>
<dbReference type="InterPro" id="IPR035513">
    <property type="entry name" value="Invertase/methylesterase_inhib"/>
</dbReference>
<protein>
    <submittedName>
        <fullName evidence="6">Invertase inhibitor</fullName>
    </submittedName>
</protein>
<dbReference type="FunFam" id="1.20.140.40:FF:000002">
    <property type="entry name" value="Putative invertase inhibitor"/>
    <property type="match status" value="1"/>
</dbReference>
<proteinExistence type="inferred from homology"/>
<feature type="signal peptide" evidence="4">
    <location>
        <begin position="1"/>
        <end position="19"/>
    </location>
</feature>
<comment type="similarity">
    <text evidence="3">Belongs to the PMEI family.</text>
</comment>
<keyword evidence="7" id="KW-1185">Reference proteome</keyword>
<keyword evidence="1 4" id="KW-0732">Signal</keyword>
<evidence type="ECO:0000256" key="2">
    <source>
        <dbReference type="ARBA" id="ARBA00023157"/>
    </source>
</evidence>
<gene>
    <name evidence="6" type="ORF">FCM35_KLT05833</name>
</gene>
<dbReference type="Proteomes" id="UP000623129">
    <property type="component" value="Unassembled WGS sequence"/>
</dbReference>
<dbReference type="NCBIfam" id="TIGR01614">
    <property type="entry name" value="PME_inhib"/>
    <property type="match status" value="1"/>
</dbReference>
<dbReference type="PANTHER" id="PTHR35357:SF8">
    <property type="entry name" value="OS01G0111000 PROTEIN"/>
    <property type="match status" value="1"/>
</dbReference>
<dbReference type="SMART" id="SM00856">
    <property type="entry name" value="PMEI"/>
    <property type="match status" value="1"/>
</dbReference>
<dbReference type="GO" id="GO:0005576">
    <property type="term" value="C:extracellular region"/>
    <property type="evidence" value="ECO:0007669"/>
    <property type="project" value="UniProtKB-ARBA"/>
</dbReference>
<organism evidence="6 7">
    <name type="scientific">Carex littledalei</name>
    <dbReference type="NCBI Taxonomy" id="544730"/>
    <lineage>
        <taxon>Eukaryota</taxon>
        <taxon>Viridiplantae</taxon>
        <taxon>Streptophyta</taxon>
        <taxon>Embryophyta</taxon>
        <taxon>Tracheophyta</taxon>
        <taxon>Spermatophyta</taxon>
        <taxon>Magnoliopsida</taxon>
        <taxon>Liliopsida</taxon>
        <taxon>Poales</taxon>
        <taxon>Cyperaceae</taxon>
        <taxon>Cyperoideae</taxon>
        <taxon>Cariceae</taxon>
        <taxon>Carex</taxon>
        <taxon>Carex subgen. Euthyceras</taxon>
    </lineage>
</organism>
<dbReference type="SUPFAM" id="SSF101148">
    <property type="entry name" value="Plant invertase/pectin methylesterase inhibitor"/>
    <property type="match status" value="1"/>
</dbReference>
<dbReference type="AlphaFoldDB" id="A0A833VJB5"/>
<dbReference type="EMBL" id="SWLB01000015">
    <property type="protein sequence ID" value="KAF3328755.1"/>
    <property type="molecule type" value="Genomic_DNA"/>
</dbReference>
<reference evidence="6" key="1">
    <citation type="submission" date="2020-01" db="EMBL/GenBank/DDBJ databases">
        <title>Genome sequence of Kobresia littledalei, the first chromosome-level genome in the family Cyperaceae.</title>
        <authorList>
            <person name="Qu G."/>
        </authorList>
    </citation>
    <scope>NUCLEOTIDE SEQUENCE</scope>
    <source>
        <strain evidence="6">C.B.Clarke</strain>
        <tissue evidence="6">Leaf</tissue>
    </source>
</reference>
<accession>A0A833VJB5</accession>
<comment type="caution">
    <text evidence="6">The sequence shown here is derived from an EMBL/GenBank/DDBJ whole genome shotgun (WGS) entry which is preliminary data.</text>
</comment>
<dbReference type="PANTHER" id="PTHR35357">
    <property type="entry name" value="OS02G0537100 PROTEIN"/>
    <property type="match status" value="1"/>
</dbReference>
<feature type="chain" id="PRO_5032953273" evidence="4">
    <location>
        <begin position="20"/>
        <end position="174"/>
    </location>
</feature>
<name>A0A833VJB5_9POAL</name>
<evidence type="ECO:0000256" key="3">
    <source>
        <dbReference type="ARBA" id="ARBA00038471"/>
    </source>
</evidence>
<keyword evidence="2" id="KW-1015">Disulfide bond</keyword>
<dbReference type="InterPro" id="IPR034088">
    <property type="entry name" value="Pla_a_1-like"/>
</dbReference>
<dbReference type="Gene3D" id="1.20.140.40">
    <property type="entry name" value="Invertase/pectin methylesterase inhibitor family protein"/>
    <property type="match status" value="1"/>
</dbReference>